<dbReference type="Proteomes" id="UP000242715">
    <property type="component" value="Unassembled WGS sequence"/>
</dbReference>
<reference evidence="3" key="1">
    <citation type="journal article" date="2017" name="Front. Plant Sci.">
        <title>Climate Clever Clovers: New Paradigm to Reduce the Environmental Footprint of Ruminants by Breeding Low Methanogenic Forages Utilizing Haplotype Variation.</title>
        <authorList>
            <person name="Kaur P."/>
            <person name="Appels R."/>
            <person name="Bayer P.E."/>
            <person name="Keeble-Gagnere G."/>
            <person name="Wang J."/>
            <person name="Hirakawa H."/>
            <person name="Shirasawa K."/>
            <person name="Vercoe P."/>
            <person name="Stefanova K."/>
            <person name="Durmic Z."/>
            <person name="Nichols P."/>
            <person name="Revell C."/>
            <person name="Isobe S.N."/>
            <person name="Edwards D."/>
            <person name="Erskine W."/>
        </authorList>
    </citation>
    <scope>NUCLEOTIDE SEQUENCE [LARGE SCALE GENOMIC DNA]</scope>
    <source>
        <strain evidence="3">cv. Daliak</strain>
    </source>
</reference>
<dbReference type="AlphaFoldDB" id="A0A2Z6NGK1"/>
<evidence type="ECO:0000313" key="3">
    <source>
        <dbReference type="Proteomes" id="UP000242715"/>
    </source>
</evidence>
<keyword evidence="1" id="KW-1133">Transmembrane helix</keyword>
<keyword evidence="1" id="KW-0472">Membrane</keyword>
<keyword evidence="1" id="KW-0812">Transmembrane</keyword>
<protein>
    <submittedName>
        <fullName evidence="2">Uncharacterized protein</fullName>
    </submittedName>
</protein>
<feature type="transmembrane region" description="Helical" evidence="1">
    <location>
        <begin position="100"/>
        <end position="119"/>
    </location>
</feature>
<gene>
    <name evidence="2" type="ORF">TSUD_357730</name>
</gene>
<organism evidence="2 3">
    <name type="scientific">Trifolium subterraneum</name>
    <name type="common">Subterranean clover</name>
    <dbReference type="NCBI Taxonomy" id="3900"/>
    <lineage>
        <taxon>Eukaryota</taxon>
        <taxon>Viridiplantae</taxon>
        <taxon>Streptophyta</taxon>
        <taxon>Embryophyta</taxon>
        <taxon>Tracheophyta</taxon>
        <taxon>Spermatophyta</taxon>
        <taxon>Magnoliopsida</taxon>
        <taxon>eudicotyledons</taxon>
        <taxon>Gunneridae</taxon>
        <taxon>Pentapetalae</taxon>
        <taxon>rosids</taxon>
        <taxon>fabids</taxon>
        <taxon>Fabales</taxon>
        <taxon>Fabaceae</taxon>
        <taxon>Papilionoideae</taxon>
        <taxon>50 kb inversion clade</taxon>
        <taxon>NPAAA clade</taxon>
        <taxon>Hologalegina</taxon>
        <taxon>IRL clade</taxon>
        <taxon>Trifolieae</taxon>
        <taxon>Trifolium</taxon>
    </lineage>
</organism>
<evidence type="ECO:0000256" key="1">
    <source>
        <dbReference type="SAM" id="Phobius"/>
    </source>
</evidence>
<evidence type="ECO:0000313" key="2">
    <source>
        <dbReference type="EMBL" id="GAU28787.1"/>
    </source>
</evidence>
<sequence length="125" mass="14173">MSSFIHSSELATKPFSPSCKFLCPQGLQSSSTITLTGQNLTDLLAPDLDEGVLLKQDLEKEETDEHVEVFVNHRMILNQMMKIHQLNLILKKMNLNAWKFDFSSSTLFIFLIVVVVVDFDVDISL</sequence>
<accession>A0A2Z6NGK1</accession>
<dbReference type="EMBL" id="DF973380">
    <property type="protein sequence ID" value="GAU28787.1"/>
    <property type="molecule type" value="Genomic_DNA"/>
</dbReference>
<name>A0A2Z6NGK1_TRISU</name>
<proteinExistence type="predicted"/>
<keyword evidence="3" id="KW-1185">Reference proteome</keyword>